<keyword evidence="3" id="KW-1185">Reference proteome</keyword>
<dbReference type="AlphaFoldDB" id="A0A5C6M7Y3"/>
<reference evidence="2 3" key="2">
    <citation type="submission" date="2019-08" db="EMBL/GenBank/DDBJ databases">
        <authorList>
            <person name="Henke P."/>
        </authorList>
    </citation>
    <scope>NUCLEOTIDE SEQUENCE [LARGE SCALE GENOMIC DNA]</scope>
    <source>
        <strain evidence="2">Phe10_nw2017</strain>
    </source>
</reference>
<dbReference type="Proteomes" id="UP000321083">
    <property type="component" value="Unassembled WGS sequence"/>
</dbReference>
<evidence type="ECO:0000313" key="2">
    <source>
        <dbReference type="EMBL" id="TWW10289.1"/>
    </source>
</evidence>
<comment type="caution">
    <text evidence="2">The sequence shown here is derived from an EMBL/GenBank/DDBJ whole genome shotgun (WGS) entry which is preliminary data.</text>
</comment>
<evidence type="ECO:0000256" key="1">
    <source>
        <dbReference type="HAMAP-Rule" id="MF_00122"/>
    </source>
</evidence>
<keyword evidence="1" id="KW-0067">ATP-binding</keyword>
<dbReference type="GO" id="GO:0050566">
    <property type="term" value="F:asparaginyl-tRNA synthase (glutamine-hydrolyzing) activity"/>
    <property type="evidence" value="ECO:0007669"/>
    <property type="project" value="RHEA"/>
</dbReference>
<dbReference type="EMBL" id="SRHE01000098">
    <property type="protein sequence ID" value="TWW10289.1"/>
    <property type="molecule type" value="Genomic_DNA"/>
</dbReference>
<dbReference type="SUPFAM" id="SSF141000">
    <property type="entry name" value="Glu-tRNAGln amidotransferase C subunit"/>
    <property type="match status" value="1"/>
</dbReference>
<dbReference type="GO" id="GO:0005524">
    <property type="term" value="F:ATP binding"/>
    <property type="evidence" value="ECO:0007669"/>
    <property type="project" value="UniProtKB-KW"/>
</dbReference>
<dbReference type="EC" id="6.3.5.-" evidence="1"/>
<dbReference type="HAMAP" id="MF_00122">
    <property type="entry name" value="GatC"/>
    <property type="match status" value="1"/>
</dbReference>
<organism evidence="2 3">
    <name type="scientific">Planctomyces bekefii</name>
    <dbReference type="NCBI Taxonomy" id="1653850"/>
    <lineage>
        <taxon>Bacteria</taxon>
        <taxon>Pseudomonadati</taxon>
        <taxon>Planctomycetota</taxon>
        <taxon>Planctomycetia</taxon>
        <taxon>Planctomycetales</taxon>
        <taxon>Planctomycetaceae</taxon>
        <taxon>Planctomyces</taxon>
    </lineage>
</organism>
<dbReference type="NCBIfam" id="TIGR00135">
    <property type="entry name" value="gatC"/>
    <property type="match status" value="1"/>
</dbReference>
<keyword evidence="1" id="KW-0648">Protein biosynthesis</keyword>
<dbReference type="InterPro" id="IPR003837">
    <property type="entry name" value="GatC"/>
</dbReference>
<keyword evidence="2" id="KW-0808">Transferase</keyword>
<evidence type="ECO:0000313" key="3">
    <source>
        <dbReference type="Proteomes" id="UP000321083"/>
    </source>
</evidence>
<comment type="similarity">
    <text evidence="1">Belongs to the GatC family.</text>
</comment>
<keyword evidence="1" id="KW-0436">Ligase</keyword>
<comment type="function">
    <text evidence="1">Allows the formation of correctly charged Asn-tRNA(Asn) or Gln-tRNA(Gln) through the transamidation of misacylated Asp-tRNA(Asn) or Glu-tRNA(Gln) in organisms which lack either or both of asparaginyl-tRNA or glutaminyl-tRNA synthetases. The reaction takes place in the presence of glutamine and ATP through an activated phospho-Asp-tRNA(Asn) or phospho-Glu-tRNA(Gln).</text>
</comment>
<dbReference type="GO" id="GO:0006412">
    <property type="term" value="P:translation"/>
    <property type="evidence" value="ECO:0007669"/>
    <property type="project" value="UniProtKB-UniRule"/>
</dbReference>
<keyword evidence="1" id="KW-0547">Nucleotide-binding</keyword>
<dbReference type="PANTHER" id="PTHR15004">
    <property type="entry name" value="GLUTAMYL-TRNA(GLN) AMIDOTRANSFERASE SUBUNIT C, MITOCHONDRIAL"/>
    <property type="match status" value="1"/>
</dbReference>
<gene>
    <name evidence="1" type="primary">gatC</name>
    <name evidence="2" type="ORF">E3A20_07080</name>
</gene>
<dbReference type="GO" id="GO:0050567">
    <property type="term" value="F:glutaminyl-tRNA synthase (glutamine-hydrolyzing) activity"/>
    <property type="evidence" value="ECO:0007669"/>
    <property type="project" value="UniProtKB-UniRule"/>
</dbReference>
<sequence>MERADVEKVARLARLAVGPGELQEYQQRLGAVLDYVRLLDEADNLQGVQPLYHPLPLQNVFREDEAGTSLVREAALANACRTDGQYFLVPRILEEK</sequence>
<comment type="subunit">
    <text evidence="1">Heterotrimer of A, B and C subunits.</text>
</comment>
<protein>
    <recommendedName>
        <fullName evidence="1">Aspartyl/glutamyl-tRNA(Asn/Gln) amidotransferase subunit C</fullName>
        <shortName evidence="1">Asp/Glu-ADT subunit C</shortName>
        <ecNumber evidence="1">6.3.5.-</ecNumber>
    </recommendedName>
</protein>
<dbReference type="Gene3D" id="1.10.20.60">
    <property type="entry name" value="Glu-tRNAGln amidotransferase C subunit, N-terminal domain"/>
    <property type="match status" value="1"/>
</dbReference>
<dbReference type="GO" id="GO:0006450">
    <property type="term" value="P:regulation of translational fidelity"/>
    <property type="evidence" value="ECO:0007669"/>
    <property type="project" value="InterPro"/>
</dbReference>
<dbReference type="Pfam" id="PF02686">
    <property type="entry name" value="GatC"/>
    <property type="match status" value="1"/>
</dbReference>
<accession>A0A5C6M7Y3</accession>
<name>A0A5C6M7Y3_9PLAN</name>
<dbReference type="GO" id="GO:0016740">
    <property type="term" value="F:transferase activity"/>
    <property type="evidence" value="ECO:0007669"/>
    <property type="project" value="UniProtKB-KW"/>
</dbReference>
<dbReference type="InterPro" id="IPR036113">
    <property type="entry name" value="Asp/Glu-ADT_sf_sub_c"/>
</dbReference>
<dbReference type="PANTHER" id="PTHR15004:SF0">
    <property type="entry name" value="GLUTAMYL-TRNA(GLN) AMIDOTRANSFERASE SUBUNIT C, MITOCHONDRIAL"/>
    <property type="match status" value="1"/>
</dbReference>
<dbReference type="GO" id="GO:0070681">
    <property type="term" value="P:glutaminyl-tRNAGln biosynthesis via transamidation"/>
    <property type="evidence" value="ECO:0007669"/>
    <property type="project" value="TreeGrafter"/>
</dbReference>
<proteinExistence type="inferred from homology"/>
<reference evidence="2 3" key="1">
    <citation type="submission" date="2019-08" db="EMBL/GenBank/DDBJ databases">
        <title>100 year-old enigma solved: identification of Planctomyces bekefii, the type genus and species of the phylum Planctomycetes.</title>
        <authorList>
            <person name="Svetlana D.N."/>
            <person name="Overmann J."/>
        </authorList>
    </citation>
    <scope>NUCLEOTIDE SEQUENCE [LARGE SCALE GENOMIC DNA]</scope>
    <source>
        <strain evidence="2">Phe10_nw2017</strain>
    </source>
</reference>
<comment type="catalytic activity">
    <reaction evidence="1">
        <text>L-aspartyl-tRNA(Asn) + L-glutamine + ATP + H2O = L-asparaginyl-tRNA(Asn) + L-glutamate + ADP + phosphate + 2 H(+)</text>
        <dbReference type="Rhea" id="RHEA:14513"/>
        <dbReference type="Rhea" id="RHEA-COMP:9674"/>
        <dbReference type="Rhea" id="RHEA-COMP:9677"/>
        <dbReference type="ChEBI" id="CHEBI:15377"/>
        <dbReference type="ChEBI" id="CHEBI:15378"/>
        <dbReference type="ChEBI" id="CHEBI:29985"/>
        <dbReference type="ChEBI" id="CHEBI:30616"/>
        <dbReference type="ChEBI" id="CHEBI:43474"/>
        <dbReference type="ChEBI" id="CHEBI:58359"/>
        <dbReference type="ChEBI" id="CHEBI:78515"/>
        <dbReference type="ChEBI" id="CHEBI:78516"/>
        <dbReference type="ChEBI" id="CHEBI:456216"/>
    </reaction>
</comment>
<comment type="catalytic activity">
    <reaction evidence="1">
        <text>L-glutamyl-tRNA(Gln) + L-glutamine + ATP + H2O = L-glutaminyl-tRNA(Gln) + L-glutamate + ADP + phosphate + H(+)</text>
        <dbReference type="Rhea" id="RHEA:17521"/>
        <dbReference type="Rhea" id="RHEA-COMP:9681"/>
        <dbReference type="Rhea" id="RHEA-COMP:9684"/>
        <dbReference type="ChEBI" id="CHEBI:15377"/>
        <dbReference type="ChEBI" id="CHEBI:15378"/>
        <dbReference type="ChEBI" id="CHEBI:29985"/>
        <dbReference type="ChEBI" id="CHEBI:30616"/>
        <dbReference type="ChEBI" id="CHEBI:43474"/>
        <dbReference type="ChEBI" id="CHEBI:58359"/>
        <dbReference type="ChEBI" id="CHEBI:78520"/>
        <dbReference type="ChEBI" id="CHEBI:78521"/>
        <dbReference type="ChEBI" id="CHEBI:456216"/>
    </reaction>
</comment>